<dbReference type="EMBL" id="FLQX01000127">
    <property type="protein sequence ID" value="SBT07822.1"/>
    <property type="molecule type" value="Genomic_DNA"/>
</dbReference>
<keyword evidence="2" id="KW-0813">Transport</keyword>
<protein>
    <submittedName>
        <fullName evidence="6">Hemerythrin-like metal-binding protein</fullName>
    </submittedName>
</protein>
<dbReference type="AlphaFoldDB" id="A0A1A8XTH2"/>
<dbReference type="InterPro" id="IPR016131">
    <property type="entry name" value="Haemerythrin_Fe_BS"/>
</dbReference>
<dbReference type="STRING" id="1860102.ACCAA_50071"/>
<dbReference type="CDD" id="cd12107">
    <property type="entry name" value="Hemerythrin"/>
    <property type="match status" value="1"/>
</dbReference>
<dbReference type="GO" id="GO:0046872">
    <property type="term" value="F:metal ion binding"/>
    <property type="evidence" value="ECO:0007669"/>
    <property type="project" value="UniProtKB-KW"/>
</dbReference>
<comment type="similarity">
    <text evidence="1">Belongs to the hemerythrin family.</text>
</comment>
<accession>A0A1A8XTH2</accession>
<evidence type="ECO:0000313" key="7">
    <source>
        <dbReference type="Proteomes" id="UP000199169"/>
    </source>
</evidence>
<organism evidence="6 7">
    <name type="scientific">Candidatus Accumulibacter aalborgensis</name>
    <dbReference type="NCBI Taxonomy" id="1860102"/>
    <lineage>
        <taxon>Bacteria</taxon>
        <taxon>Pseudomonadati</taxon>
        <taxon>Pseudomonadota</taxon>
        <taxon>Betaproteobacteria</taxon>
        <taxon>Candidatus Accumulibacter</taxon>
    </lineage>
</organism>
<keyword evidence="3" id="KW-0479">Metal-binding</keyword>
<dbReference type="InterPro" id="IPR012312">
    <property type="entry name" value="Hemerythrin-like"/>
</dbReference>
<keyword evidence="7" id="KW-1185">Reference proteome</keyword>
<dbReference type="InterPro" id="IPR035938">
    <property type="entry name" value="Hemerythrin-like_sf"/>
</dbReference>
<dbReference type="Gene3D" id="1.20.120.50">
    <property type="entry name" value="Hemerythrin-like"/>
    <property type="match status" value="1"/>
</dbReference>
<evidence type="ECO:0000256" key="1">
    <source>
        <dbReference type="ARBA" id="ARBA00010587"/>
    </source>
</evidence>
<dbReference type="PROSITE" id="PS00550">
    <property type="entry name" value="HEMERYTHRINS"/>
    <property type="match status" value="1"/>
</dbReference>
<evidence type="ECO:0000256" key="3">
    <source>
        <dbReference type="ARBA" id="ARBA00022723"/>
    </source>
</evidence>
<dbReference type="GO" id="GO:0005344">
    <property type="term" value="F:oxygen carrier activity"/>
    <property type="evidence" value="ECO:0007669"/>
    <property type="project" value="UniProtKB-KW"/>
</dbReference>
<evidence type="ECO:0000313" key="6">
    <source>
        <dbReference type="EMBL" id="SBT07822.1"/>
    </source>
</evidence>
<gene>
    <name evidence="6" type="ORF">ACCAA_50071</name>
</gene>
<evidence type="ECO:0000256" key="2">
    <source>
        <dbReference type="ARBA" id="ARBA00022621"/>
    </source>
</evidence>
<dbReference type="PANTHER" id="PTHR37164:SF1">
    <property type="entry name" value="BACTERIOHEMERYTHRIN"/>
    <property type="match status" value="1"/>
</dbReference>
<dbReference type="SUPFAM" id="SSF47188">
    <property type="entry name" value="Hemerythrin-like"/>
    <property type="match status" value="1"/>
</dbReference>
<dbReference type="Pfam" id="PF01814">
    <property type="entry name" value="Hemerythrin"/>
    <property type="match status" value="1"/>
</dbReference>
<evidence type="ECO:0000256" key="4">
    <source>
        <dbReference type="ARBA" id="ARBA00023004"/>
    </source>
</evidence>
<evidence type="ECO:0000259" key="5">
    <source>
        <dbReference type="Pfam" id="PF01814"/>
    </source>
</evidence>
<dbReference type="InterPro" id="IPR012827">
    <property type="entry name" value="Hemerythrin_metal-bd"/>
</dbReference>
<dbReference type="InterPro" id="IPR050669">
    <property type="entry name" value="Hemerythrin"/>
</dbReference>
<name>A0A1A8XTH2_9PROT</name>
<reference evidence="6 7" key="1">
    <citation type="submission" date="2016-06" db="EMBL/GenBank/DDBJ databases">
        <authorList>
            <person name="Kjaerup R.B."/>
            <person name="Dalgaard T.S."/>
            <person name="Juul-Madsen H.R."/>
        </authorList>
    </citation>
    <scope>NUCLEOTIDE SEQUENCE [LARGE SCALE GENOMIC DNA]</scope>
    <source>
        <strain evidence="6">3</strain>
    </source>
</reference>
<sequence>MALLSWSNQYLIGNDLIDGEHRELFRLINAFHDHWIERRDHRSIARLLNQLVAYAQVHFQHEEAIMLDAGFPGLAEHQQIHEAMIDTIFRLCQSFEDKNLHLEMDTMKFVKRWLVDHILNNDYLFRNFLARRKRSVAAPEQ</sequence>
<dbReference type="PANTHER" id="PTHR37164">
    <property type="entry name" value="BACTERIOHEMERYTHRIN"/>
    <property type="match status" value="1"/>
</dbReference>
<feature type="domain" description="Hemerythrin-like" evidence="5">
    <location>
        <begin position="14"/>
        <end position="123"/>
    </location>
</feature>
<proteinExistence type="inferred from homology"/>
<keyword evidence="2" id="KW-0561">Oxygen transport</keyword>
<dbReference type="NCBIfam" id="TIGR02481">
    <property type="entry name" value="hemeryth_dom"/>
    <property type="match status" value="1"/>
</dbReference>
<keyword evidence="4" id="KW-0408">Iron</keyword>
<dbReference type="Proteomes" id="UP000199169">
    <property type="component" value="Unassembled WGS sequence"/>
</dbReference>
<dbReference type="NCBIfam" id="NF033749">
    <property type="entry name" value="bact_hemeryth"/>
    <property type="match status" value="1"/>
</dbReference>